<evidence type="ECO:0000256" key="1">
    <source>
        <dbReference type="SAM" id="MobiDB-lite"/>
    </source>
</evidence>
<evidence type="ECO:0000313" key="2">
    <source>
        <dbReference type="EMBL" id="OGF20613.1"/>
    </source>
</evidence>
<accession>A0A1F5S2G2</accession>
<name>A0A1F5S2G2_9BACT</name>
<gene>
    <name evidence="2" type="ORF">A2257_02095</name>
</gene>
<proteinExistence type="predicted"/>
<dbReference type="Proteomes" id="UP000177407">
    <property type="component" value="Unassembled WGS sequence"/>
</dbReference>
<comment type="caution">
    <text evidence="2">The sequence shown here is derived from an EMBL/GenBank/DDBJ whole genome shotgun (WGS) entry which is preliminary data.</text>
</comment>
<sequence>MERSPKEPITLTEFGEGNKGIEDWERRREEMKDEVEKVEADLKRVSHVLGVLMEYMKEKLPPEVKKNIHNLVKE</sequence>
<evidence type="ECO:0000313" key="3">
    <source>
        <dbReference type="Proteomes" id="UP000177407"/>
    </source>
</evidence>
<organism evidence="2 3">
    <name type="scientific">Candidatus Falkowbacteria bacterium RIFOXYA2_FULL_38_12</name>
    <dbReference type="NCBI Taxonomy" id="1797993"/>
    <lineage>
        <taxon>Bacteria</taxon>
        <taxon>Candidatus Falkowiibacteriota</taxon>
    </lineage>
</organism>
<dbReference type="EMBL" id="MFGA01000022">
    <property type="protein sequence ID" value="OGF20613.1"/>
    <property type="molecule type" value="Genomic_DNA"/>
</dbReference>
<feature type="region of interest" description="Disordered" evidence="1">
    <location>
        <begin position="1"/>
        <end position="22"/>
    </location>
</feature>
<dbReference type="AlphaFoldDB" id="A0A1F5S2G2"/>
<protein>
    <submittedName>
        <fullName evidence="2">Uncharacterized protein</fullName>
    </submittedName>
</protein>
<reference evidence="2 3" key="1">
    <citation type="journal article" date="2016" name="Nat. Commun.">
        <title>Thousands of microbial genomes shed light on interconnected biogeochemical processes in an aquifer system.</title>
        <authorList>
            <person name="Anantharaman K."/>
            <person name="Brown C.T."/>
            <person name="Hug L.A."/>
            <person name="Sharon I."/>
            <person name="Castelle C.J."/>
            <person name="Probst A.J."/>
            <person name="Thomas B.C."/>
            <person name="Singh A."/>
            <person name="Wilkins M.J."/>
            <person name="Karaoz U."/>
            <person name="Brodie E.L."/>
            <person name="Williams K.H."/>
            <person name="Hubbard S.S."/>
            <person name="Banfield J.F."/>
        </authorList>
    </citation>
    <scope>NUCLEOTIDE SEQUENCE [LARGE SCALE GENOMIC DNA]</scope>
</reference>